<dbReference type="EMBL" id="BPLR01016246">
    <property type="protein sequence ID" value="GIY82398.1"/>
    <property type="molecule type" value="Genomic_DNA"/>
</dbReference>
<proteinExistence type="predicted"/>
<keyword evidence="2" id="KW-1185">Reference proteome</keyword>
<gene>
    <name evidence="1" type="ORF">CEXT_38971</name>
</gene>
<reference evidence="1 2" key="1">
    <citation type="submission" date="2021-06" db="EMBL/GenBank/DDBJ databases">
        <title>Caerostris extrusa draft genome.</title>
        <authorList>
            <person name="Kono N."/>
            <person name="Arakawa K."/>
        </authorList>
    </citation>
    <scope>NUCLEOTIDE SEQUENCE [LARGE SCALE GENOMIC DNA]</scope>
</reference>
<organism evidence="1 2">
    <name type="scientific">Caerostris extrusa</name>
    <name type="common">Bark spider</name>
    <name type="synonym">Caerostris bankana</name>
    <dbReference type="NCBI Taxonomy" id="172846"/>
    <lineage>
        <taxon>Eukaryota</taxon>
        <taxon>Metazoa</taxon>
        <taxon>Ecdysozoa</taxon>
        <taxon>Arthropoda</taxon>
        <taxon>Chelicerata</taxon>
        <taxon>Arachnida</taxon>
        <taxon>Araneae</taxon>
        <taxon>Araneomorphae</taxon>
        <taxon>Entelegynae</taxon>
        <taxon>Araneoidea</taxon>
        <taxon>Araneidae</taxon>
        <taxon>Caerostris</taxon>
    </lineage>
</organism>
<sequence>MKIFRRQMVQDSTMCTLQGRFRKEDDKNTCLRKSVDTLMTVGRIVLRTRELHKLHYAHLYEESVETACSVIAKAVNKVVEKNLQSMSLSDALKFWQYLDDWYHPSRENSVCIHNT</sequence>
<name>A0AAV4WLH6_CAEEX</name>
<evidence type="ECO:0000313" key="2">
    <source>
        <dbReference type="Proteomes" id="UP001054945"/>
    </source>
</evidence>
<dbReference type="AlphaFoldDB" id="A0AAV4WLH6"/>
<protein>
    <submittedName>
        <fullName evidence="1">Uncharacterized protein</fullName>
    </submittedName>
</protein>
<comment type="caution">
    <text evidence="1">The sequence shown here is derived from an EMBL/GenBank/DDBJ whole genome shotgun (WGS) entry which is preliminary data.</text>
</comment>
<evidence type="ECO:0000313" key="1">
    <source>
        <dbReference type="EMBL" id="GIY82398.1"/>
    </source>
</evidence>
<dbReference type="Proteomes" id="UP001054945">
    <property type="component" value="Unassembled WGS sequence"/>
</dbReference>
<accession>A0AAV4WLH6</accession>